<dbReference type="Pfam" id="PF01541">
    <property type="entry name" value="GIY-YIG"/>
    <property type="match status" value="1"/>
</dbReference>
<dbReference type="Proteomes" id="UP000252731">
    <property type="component" value="Unassembled WGS sequence"/>
</dbReference>
<evidence type="ECO:0000313" key="2">
    <source>
        <dbReference type="EMBL" id="RBP84037.1"/>
    </source>
</evidence>
<keyword evidence="3" id="KW-1185">Reference proteome</keyword>
<sequence length="116" mass="13238">MNVNFNLLKFSHDMEFPRTAGVYILENKKNDKVYIGSTRNVRARIASHRSLLLSGRHYSKELQQAFDSNHLSVAVIAVLPHASSQLLRESERLLIQASPYLFPAGILNKRLINYSK</sequence>
<evidence type="ECO:0000259" key="1">
    <source>
        <dbReference type="PROSITE" id="PS50164"/>
    </source>
</evidence>
<comment type="caution">
    <text evidence="2">The sequence shown here is derived from an EMBL/GenBank/DDBJ whole genome shotgun (WGS) entry which is preliminary data.</text>
</comment>
<accession>A0A366JAZ7</accession>
<dbReference type="AlphaFoldDB" id="A0A366JAZ7"/>
<dbReference type="EMBL" id="QNSF01000066">
    <property type="protein sequence ID" value="RBP84037.1"/>
    <property type="molecule type" value="Genomic_DNA"/>
</dbReference>
<reference evidence="2 3" key="1">
    <citation type="submission" date="2018-06" db="EMBL/GenBank/DDBJ databases">
        <title>Freshwater and sediment microbial communities from various areas in North America, analyzing microbe dynamics in response to fracking.</title>
        <authorList>
            <person name="Lamendella R."/>
        </authorList>
    </citation>
    <scope>NUCLEOTIDE SEQUENCE [LARGE SCALE GENOMIC DNA]</scope>
    <source>
        <strain evidence="2 3">14_TX</strain>
    </source>
</reference>
<feature type="domain" description="GIY-YIG" evidence="1">
    <location>
        <begin position="18"/>
        <end position="107"/>
    </location>
</feature>
<gene>
    <name evidence="2" type="ORF">DFO70_1663</name>
</gene>
<evidence type="ECO:0000313" key="3">
    <source>
        <dbReference type="Proteomes" id="UP000252731"/>
    </source>
</evidence>
<dbReference type="SMART" id="SM00465">
    <property type="entry name" value="GIYc"/>
    <property type="match status" value="1"/>
</dbReference>
<dbReference type="RefSeq" id="WP_113885931.1">
    <property type="nucleotide sequence ID" value="NZ_QNSF01000066.1"/>
</dbReference>
<proteinExistence type="predicted"/>
<dbReference type="Gene3D" id="3.40.1440.10">
    <property type="entry name" value="GIY-YIG endonuclease"/>
    <property type="match status" value="1"/>
</dbReference>
<dbReference type="InterPro" id="IPR000305">
    <property type="entry name" value="GIY-YIG_endonuc"/>
</dbReference>
<dbReference type="OrthoDB" id="9134286at2"/>
<organism evidence="2 3">
    <name type="scientific">Cytobacillus firmus</name>
    <name type="common">Bacillus firmus</name>
    <dbReference type="NCBI Taxonomy" id="1399"/>
    <lineage>
        <taxon>Bacteria</taxon>
        <taxon>Bacillati</taxon>
        <taxon>Bacillota</taxon>
        <taxon>Bacilli</taxon>
        <taxon>Bacillales</taxon>
        <taxon>Bacillaceae</taxon>
        <taxon>Cytobacillus</taxon>
    </lineage>
</organism>
<dbReference type="InterPro" id="IPR035901">
    <property type="entry name" value="GIY-YIG_endonuc_sf"/>
</dbReference>
<protein>
    <submittedName>
        <fullName evidence="2">GIY-YIG catalytic domain-containing protein</fullName>
    </submittedName>
</protein>
<name>A0A366JAZ7_CYTFI</name>
<dbReference type="SUPFAM" id="SSF82771">
    <property type="entry name" value="GIY-YIG endonuclease"/>
    <property type="match status" value="1"/>
</dbReference>
<dbReference type="PROSITE" id="PS50164">
    <property type="entry name" value="GIY_YIG"/>
    <property type="match status" value="1"/>
</dbReference>